<dbReference type="Proteomes" id="UP001586593">
    <property type="component" value="Unassembled WGS sequence"/>
</dbReference>
<evidence type="ECO:0000313" key="2">
    <source>
        <dbReference type="EMBL" id="KAL1880569.1"/>
    </source>
</evidence>
<gene>
    <name evidence="2" type="ORF">VTK73DRAFT_5374</name>
</gene>
<sequence>MELPLLRTLVFFVTESHPGSMGFIDKSASVGIVSNTMGRTKTPKYRDLRTLEGIEYIYALRGLESVQFYDLRPTAQLGRRFGVRDSLFVDAVNNVVTMTRQSAECPGHWHSQIAKEESETDGPAVSVEPQDRTTWLVENAWNHVYRLYKNSHLRTRPDADPIGPGNLNTSYQNTDGNQEDPIIKNQLRDLPVVASIFQNIGRNVHNEDVALRSSCSHPGADAPVTDERKVYSDTTPSALSQRAVQNLATGLYNCPTDSSHSTHSHTSASDDHLRDFAELLRESSQPLANPGAVTDCHGRERSTSGDSLFVAGPLSISLLGQGNDGE</sequence>
<feature type="region of interest" description="Disordered" evidence="1">
    <location>
        <begin position="283"/>
        <end position="308"/>
    </location>
</feature>
<evidence type="ECO:0000313" key="3">
    <source>
        <dbReference type="Proteomes" id="UP001586593"/>
    </source>
</evidence>
<keyword evidence="3" id="KW-1185">Reference proteome</keyword>
<name>A0ABR3XX48_9PEZI</name>
<evidence type="ECO:0000256" key="1">
    <source>
        <dbReference type="SAM" id="MobiDB-lite"/>
    </source>
</evidence>
<dbReference type="EMBL" id="JAZHXJ010000030">
    <property type="protein sequence ID" value="KAL1880569.1"/>
    <property type="molecule type" value="Genomic_DNA"/>
</dbReference>
<comment type="caution">
    <text evidence="2">The sequence shown here is derived from an EMBL/GenBank/DDBJ whole genome shotgun (WGS) entry which is preliminary data.</text>
</comment>
<reference evidence="2 3" key="1">
    <citation type="journal article" date="2024" name="Commun. Biol.">
        <title>Comparative genomic analysis of thermophilic fungi reveals convergent evolutionary adaptations and gene losses.</title>
        <authorList>
            <person name="Steindorff A.S."/>
            <person name="Aguilar-Pontes M.V."/>
            <person name="Robinson A.J."/>
            <person name="Andreopoulos B."/>
            <person name="LaButti K."/>
            <person name="Kuo A."/>
            <person name="Mondo S."/>
            <person name="Riley R."/>
            <person name="Otillar R."/>
            <person name="Haridas S."/>
            <person name="Lipzen A."/>
            <person name="Grimwood J."/>
            <person name="Schmutz J."/>
            <person name="Clum A."/>
            <person name="Reid I.D."/>
            <person name="Moisan M.C."/>
            <person name="Butler G."/>
            <person name="Nguyen T.T.M."/>
            <person name="Dewar K."/>
            <person name="Conant G."/>
            <person name="Drula E."/>
            <person name="Henrissat B."/>
            <person name="Hansel C."/>
            <person name="Singer S."/>
            <person name="Hutchinson M.I."/>
            <person name="de Vries R.P."/>
            <person name="Natvig D.O."/>
            <person name="Powell A.J."/>
            <person name="Tsang A."/>
            <person name="Grigoriev I.V."/>
        </authorList>
    </citation>
    <scope>NUCLEOTIDE SEQUENCE [LARGE SCALE GENOMIC DNA]</scope>
    <source>
        <strain evidence="2 3">ATCC 24622</strain>
    </source>
</reference>
<protein>
    <submittedName>
        <fullName evidence="2">Uncharacterized protein</fullName>
    </submittedName>
</protein>
<organism evidence="2 3">
    <name type="scientific">Phialemonium thermophilum</name>
    <dbReference type="NCBI Taxonomy" id="223376"/>
    <lineage>
        <taxon>Eukaryota</taxon>
        <taxon>Fungi</taxon>
        <taxon>Dikarya</taxon>
        <taxon>Ascomycota</taxon>
        <taxon>Pezizomycotina</taxon>
        <taxon>Sordariomycetes</taxon>
        <taxon>Sordariomycetidae</taxon>
        <taxon>Cephalothecales</taxon>
        <taxon>Cephalothecaceae</taxon>
        <taxon>Phialemonium</taxon>
    </lineage>
</organism>
<proteinExistence type="predicted"/>
<accession>A0ABR3XX48</accession>